<comment type="caution">
    <text evidence="3">The sequence shown here is derived from an EMBL/GenBank/DDBJ whole genome shotgun (WGS) entry which is preliminary data.</text>
</comment>
<proteinExistence type="predicted"/>
<dbReference type="EMBL" id="MHMY01000008">
    <property type="protein sequence ID" value="OGZ35681.1"/>
    <property type="molecule type" value="Genomic_DNA"/>
</dbReference>
<dbReference type="Gene3D" id="3.10.100.10">
    <property type="entry name" value="Mannose-Binding Protein A, subunit A"/>
    <property type="match status" value="1"/>
</dbReference>
<feature type="domain" description="Type II secretion system protein GspG C-terminal" evidence="2">
    <location>
        <begin position="22"/>
        <end position="95"/>
    </location>
</feature>
<name>A0A1G2FDP5_9BACT</name>
<evidence type="ECO:0000313" key="4">
    <source>
        <dbReference type="Proteomes" id="UP000176974"/>
    </source>
</evidence>
<dbReference type="Proteomes" id="UP000176974">
    <property type="component" value="Unassembled WGS sequence"/>
</dbReference>
<dbReference type="InterPro" id="IPR016187">
    <property type="entry name" value="CTDL_fold"/>
</dbReference>
<evidence type="ECO:0000313" key="3">
    <source>
        <dbReference type="EMBL" id="OGZ35681.1"/>
    </source>
</evidence>
<dbReference type="Gene3D" id="3.30.700.10">
    <property type="entry name" value="Glycoprotein, Type 4 Pilin"/>
    <property type="match status" value="1"/>
</dbReference>
<accession>A0A1G2FDP5</accession>
<evidence type="ECO:0008006" key="5">
    <source>
        <dbReference type="Google" id="ProtNLM"/>
    </source>
</evidence>
<protein>
    <recommendedName>
        <fullName evidence="5">DUF1554 domain-containing protein</fullName>
    </recommendedName>
</protein>
<dbReference type="SUPFAM" id="SSF56436">
    <property type="entry name" value="C-type lectin-like"/>
    <property type="match status" value="1"/>
</dbReference>
<gene>
    <name evidence="3" type="ORF">A2815_02925</name>
</gene>
<dbReference type="Pfam" id="PF08334">
    <property type="entry name" value="T2SSG"/>
    <property type="match status" value="1"/>
</dbReference>
<sequence length="331" mass="35621">MIAIAIIGILASSAFFVINPAGQIAKSHDAQRKHDLEQIRQALDTYYSDNNHYPDGTGGIIDGKAWGNSWSPYMSKIPKDPLSPDHDYLYESPVDGDTEAYRLYAKLERCSDSQTAVGVDCLRPYNYSINSSNLAMLAPIPTPTPTLIPTSTPTPTLTPTPTPLPKKIFVTSQQYNGNLGGLTGADAKCQTLAGAVTLGGTWKAWLSTDLTSAGSRISHHNGRYELVSGILIANNWIDLTDGTLVNAINANESGGIVSNDGNPCGTTQQAWTNTKSSGDSYYTNFPSFRICNNWTGGTKGTIGKINSLDSNWTGSCELSCSSLARLYCFEQ</sequence>
<feature type="domain" description="DUF1554" evidence="1">
    <location>
        <begin position="173"/>
        <end position="307"/>
    </location>
</feature>
<evidence type="ECO:0000259" key="1">
    <source>
        <dbReference type="Pfam" id="PF07588"/>
    </source>
</evidence>
<dbReference type="SUPFAM" id="SSF54523">
    <property type="entry name" value="Pili subunits"/>
    <property type="match status" value="1"/>
</dbReference>
<dbReference type="InterPro" id="IPR045584">
    <property type="entry name" value="Pilin-like"/>
</dbReference>
<evidence type="ECO:0000259" key="2">
    <source>
        <dbReference type="Pfam" id="PF08334"/>
    </source>
</evidence>
<dbReference type="Pfam" id="PF07588">
    <property type="entry name" value="DUF1554"/>
    <property type="match status" value="1"/>
</dbReference>
<dbReference type="AlphaFoldDB" id="A0A1G2FDP5"/>
<organism evidence="3 4">
    <name type="scientific">Candidatus Portnoybacteria bacterium RIFCSPHIGHO2_01_FULL_40_12b</name>
    <dbReference type="NCBI Taxonomy" id="1801994"/>
    <lineage>
        <taxon>Bacteria</taxon>
        <taxon>Candidatus Portnoyibacteriota</taxon>
    </lineage>
</organism>
<dbReference type="InterPro" id="IPR013545">
    <property type="entry name" value="T2SS_protein-GspG_C"/>
</dbReference>
<dbReference type="InterPro" id="IPR011448">
    <property type="entry name" value="DUF1554"/>
</dbReference>
<dbReference type="InterPro" id="IPR016186">
    <property type="entry name" value="C-type_lectin-like/link_sf"/>
</dbReference>
<reference evidence="3 4" key="1">
    <citation type="journal article" date="2016" name="Nat. Commun.">
        <title>Thousands of microbial genomes shed light on interconnected biogeochemical processes in an aquifer system.</title>
        <authorList>
            <person name="Anantharaman K."/>
            <person name="Brown C.T."/>
            <person name="Hug L.A."/>
            <person name="Sharon I."/>
            <person name="Castelle C.J."/>
            <person name="Probst A.J."/>
            <person name="Thomas B.C."/>
            <person name="Singh A."/>
            <person name="Wilkins M.J."/>
            <person name="Karaoz U."/>
            <person name="Brodie E.L."/>
            <person name="Williams K.H."/>
            <person name="Hubbard S.S."/>
            <person name="Banfield J.F."/>
        </authorList>
    </citation>
    <scope>NUCLEOTIDE SEQUENCE [LARGE SCALE GENOMIC DNA]</scope>
</reference>